<dbReference type="AlphaFoldDB" id="A0A6G0TPF1"/>
<evidence type="ECO:0000256" key="6">
    <source>
        <dbReference type="ARBA" id="ARBA00023242"/>
    </source>
</evidence>
<comment type="subcellular location">
    <subcellularLocation>
        <location evidence="1">Nucleus</location>
    </subcellularLocation>
</comment>
<reference evidence="7 8" key="1">
    <citation type="submission" date="2019-08" db="EMBL/GenBank/DDBJ databases">
        <title>The genome of the soybean aphid Biotype 1, its phylome, world population structure and adaptation to the North American continent.</title>
        <authorList>
            <person name="Giordano R."/>
            <person name="Donthu R.K."/>
            <person name="Hernandez A.G."/>
            <person name="Wright C.L."/>
            <person name="Zimin A.V."/>
        </authorList>
    </citation>
    <scope>NUCLEOTIDE SEQUENCE [LARGE SCALE GENOMIC DNA]</scope>
    <source>
        <tissue evidence="7">Whole aphids</tissue>
    </source>
</reference>
<evidence type="ECO:0000256" key="1">
    <source>
        <dbReference type="ARBA" id="ARBA00004123"/>
    </source>
</evidence>
<dbReference type="GO" id="GO:0003723">
    <property type="term" value="F:RNA binding"/>
    <property type="evidence" value="ECO:0007669"/>
    <property type="project" value="TreeGrafter"/>
</dbReference>
<evidence type="ECO:0000313" key="8">
    <source>
        <dbReference type="Proteomes" id="UP000475862"/>
    </source>
</evidence>
<dbReference type="InterPro" id="IPR006942">
    <property type="entry name" value="TH1"/>
</dbReference>
<name>A0A6G0TPF1_APHGL</name>
<keyword evidence="5" id="KW-0804">Transcription</keyword>
<evidence type="ECO:0000313" key="7">
    <source>
        <dbReference type="EMBL" id="KAE9535943.1"/>
    </source>
</evidence>
<dbReference type="GO" id="GO:0032021">
    <property type="term" value="C:NELF complex"/>
    <property type="evidence" value="ECO:0007669"/>
    <property type="project" value="TreeGrafter"/>
</dbReference>
<evidence type="ECO:0000256" key="4">
    <source>
        <dbReference type="ARBA" id="ARBA00023015"/>
    </source>
</evidence>
<comment type="caution">
    <text evidence="7">The sequence shown here is derived from an EMBL/GenBank/DDBJ whole genome shotgun (WGS) entry which is preliminary data.</text>
</comment>
<evidence type="ECO:0008006" key="9">
    <source>
        <dbReference type="Google" id="ProtNLM"/>
    </source>
</evidence>
<organism evidence="7 8">
    <name type="scientific">Aphis glycines</name>
    <name type="common">Soybean aphid</name>
    <dbReference type="NCBI Taxonomy" id="307491"/>
    <lineage>
        <taxon>Eukaryota</taxon>
        <taxon>Metazoa</taxon>
        <taxon>Ecdysozoa</taxon>
        <taxon>Arthropoda</taxon>
        <taxon>Hexapoda</taxon>
        <taxon>Insecta</taxon>
        <taxon>Pterygota</taxon>
        <taxon>Neoptera</taxon>
        <taxon>Paraneoptera</taxon>
        <taxon>Hemiptera</taxon>
        <taxon>Sternorrhyncha</taxon>
        <taxon>Aphidomorpha</taxon>
        <taxon>Aphidoidea</taxon>
        <taxon>Aphididae</taxon>
        <taxon>Aphidini</taxon>
        <taxon>Aphis</taxon>
        <taxon>Aphis</taxon>
    </lineage>
</organism>
<evidence type="ECO:0000256" key="2">
    <source>
        <dbReference type="ARBA" id="ARBA00005726"/>
    </source>
</evidence>
<protein>
    <recommendedName>
        <fullName evidence="9">Negative elongation factor D</fullName>
    </recommendedName>
</protein>
<accession>A0A6G0TPF1</accession>
<dbReference type="GO" id="GO:0034244">
    <property type="term" value="P:negative regulation of transcription elongation by RNA polymerase II"/>
    <property type="evidence" value="ECO:0007669"/>
    <property type="project" value="TreeGrafter"/>
</dbReference>
<evidence type="ECO:0000256" key="3">
    <source>
        <dbReference type="ARBA" id="ARBA00022491"/>
    </source>
</evidence>
<dbReference type="PANTHER" id="PTHR12144:SF0">
    <property type="entry name" value="NEGATIVE ELONGATION FACTOR C_D"/>
    <property type="match status" value="1"/>
</dbReference>
<evidence type="ECO:0000256" key="5">
    <source>
        <dbReference type="ARBA" id="ARBA00023163"/>
    </source>
</evidence>
<proteinExistence type="inferred from homology"/>
<gene>
    <name evidence="7" type="ORF">AGLY_007844</name>
</gene>
<dbReference type="PANTHER" id="PTHR12144">
    <property type="entry name" value="NEGATIVE ELONGATION FACTOR D"/>
    <property type="match status" value="1"/>
</dbReference>
<dbReference type="OrthoDB" id="511287at2759"/>
<dbReference type="EMBL" id="VYZN01000025">
    <property type="protein sequence ID" value="KAE9535943.1"/>
    <property type="molecule type" value="Genomic_DNA"/>
</dbReference>
<keyword evidence="4" id="KW-0805">Transcription regulation</keyword>
<dbReference type="Pfam" id="PF04858">
    <property type="entry name" value="TH1"/>
    <property type="match status" value="1"/>
</dbReference>
<keyword evidence="6" id="KW-0539">Nucleus</keyword>
<comment type="similarity">
    <text evidence="2">Belongs to the NELF-D family.</text>
</comment>
<keyword evidence="8" id="KW-1185">Reference proteome</keyword>
<dbReference type="Proteomes" id="UP000475862">
    <property type="component" value="Unassembled WGS sequence"/>
</dbReference>
<keyword evidence="3" id="KW-0678">Repressor</keyword>
<sequence>MEDDYDEYRRWDGDVDVEADDNDDILENPQETLTQCLEKFSSADYIMEPGIFSQLKRYFQVGGTPEHVIELLSKNYIGVAQMANMVAEWLILGGVAVGEVQSFVENHLKDMVLKTFDPKKADTIFSEEGETPAWLTEMIEHKIWRSLIYRLAEEYPDCLMLNFTIKLISDAGYQGEITSISTASQQIEVYSRILKNFITESIKTSSENRQNTIQECAKMVCHSQHTYVFTLVALQVLAKETNGGVNMKRFSQEITRCAQERNDVTPITMALNGAAPYDQPCAALSSMLSRNALNPADINVLHKHYSSADSPPVSLLRIPQFLELLVQALFKPGMKLNPEYKPKYIYLYAYSASVYEVTSGKKRKVINKDDLKSTIQAVDKVHSICNMNKSSTELIAEVATIYHCIRYPAVAVGLICWVESTVTEPSFFKLCTEHTPTHLALLDEVVTCHPQLHNIILKLFVSLFESKQDELEILVHLEMKKMLLDRMVNLLCCGCVVPVIKYIEQCWHRGDTDISLIRYFVTEALEAVSPPYSVEFVDLFLPIVENEEITGTMRCDGENDPVSEFIGLFLQCPAKWWKRLTGRILLLNSSG</sequence>